<keyword evidence="11" id="KW-1185">Reference proteome</keyword>
<evidence type="ECO:0000256" key="8">
    <source>
        <dbReference type="RuleBase" id="RU363032"/>
    </source>
</evidence>
<gene>
    <name evidence="10" type="ORF">ABW99_02215</name>
</gene>
<evidence type="ECO:0000256" key="1">
    <source>
        <dbReference type="ARBA" id="ARBA00004651"/>
    </source>
</evidence>
<keyword evidence="3 8" id="KW-0813">Transport</keyword>
<evidence type="ECO:0000256" key="7">
    <source>
        <dbReference type="ARBA" id="ARBA00023136"/>
    </source>
</evidence>
<evidence type="ECO:0000256" key="5">
    <source>
        <dbReference type="ARBA" id="ARBA00022692"/>
    </source>
</evidence>
<dbReference type="Pfam" id="PF00528">
    <property type="entry name" value="BPD_transp_1"/>
    <property type="match status" value="1"/>
</dbReference>
<evidence type="ECO:0000256" key="3">
    <source>
        <dbReference type="ARBA" id="ARBA00022448"/>
    </source>
</evidence>
<dbReference type="PROSITE" id="PS50928">
    <property type="entry name" value="ABC_TM1"/>
    <property type="match status" value="1"/>
</dbReference>
<dbReference type="STRING" id="445709.ABW99_02215"/>
<reference evidence="11" key="1">
    <citation type="submission" date="2015-06" db="EMBL/GenBank/DDBJ databases">
        <authorList>
            <person name="Lim Y.L."/>
            <person name="Ee R."/>
            <person name="Yong D."/>
            <person name="How K.Y."/>
            <person name="Yin W.F."/>
            <person name="Chan K.G."/>
        </authorList>
    </citation>
    <scope>NUCLEOTIDE SEQUENCE [LARGE SCALE GENOMIC DNA]</scope>
    <source>
        <strain evidence="11">DSM 25325</strain>
    </source>
</reference>
<dbReference type="Proteomes" id="UP000036700">
    <property type="component" value="Chromosome"/>
</dbReference>
<feature type="transmembrane region" description="Helical" evidence="8">
    <location>
        <begin position="157"/>
        <end position="178"/>
    </location>
</feature>
<dbReference type="PANTHER" id="PTHR42929">
    <property type="entry name" value="INNER MEMBRANE ABC TRANSPORTER PERMEASE PROTEIN YDCU-RELATED-RELATED"/>
    <property type="match status" value="1"/>
</dbReference>
<dbReference type="AlphaFoldDB" id="A0A0G3EMI3"/>
<dbReference type="OrthoDB" id="9156191at2"/>
<dbReference type="CDD" id="cd06261">
    <property type="entry name" value="TM_PBP2"/>
    <property type="match status" value="1"/>
</dbReference>
<keyword evidence="7 8" id="KW-0472">Membrane</keyword>
<dbReference type="GO" id="GO:0005886">
    <property type="term" value="C:plasma membrane"/>
    <property type="evidence" value="ECO:0007669"/>
    <property type="project" value="UniProtKB-SubCell"/>
</dbReference>
<proteinExistence type="inferred from homology"/>
<evidence type="ECO:0000256" key="2">
    <source>
        <dbReference type="ARBA" id="ARBA00007069"/>
    </source>
</evidence>
<keyword evidence="5 8" id="KW-0812">Transmembrane</keyword>
<evidence type="ECO:0000313" key="10">
    <source>
        <dbReference type="EMBL" id="AKJ67219.1"/>
    </source>
</evidence>
<name>A0A0G3EMI3_9BURK</name>
<sequence length="296" mass="32025">MEPLAAPPAGGRRRLSLGPLLAGPATLVVLLVIILPSLQLIRYSFNRFDPTNLMQAAWTWENYREFFANIYYFTVLMTTVKVAFICTALSFVLGFPVAYVLAKTQSRFKSVLIILLVFPLLVGNVVRAAGWMAILGTAGFVNVLLQDIGLIHAPIRLLYTPLAVILGTTGVVLPFMILTLQSVLEGIDISVEEAAQNLGANFMQTLLRVLFPMAAPGIAAGTMLVFILCMNAYATPVLLGGTGLTMMAPAVYDQISQASNWPLGAALALILMAVTLLVAGLSNRLIHHRYARTMMS</sequence>
<feature type="transmembrane region" description="Helical" evidence="8">
    <location>
        <begin position="261"/>
        <end position="286"/>
    </location>
</feature>
<keyword evidence="6 8" id="KW-1133">Transmembrane helix</keyword>
<dbReference type="GO" id="GO:0055085">
    <property type="term" value="P:transmembrane transport"/>
    <property type="evidence" value="ECO:0007669"/>
    <property type="project" value="InterPro"/>
</dbReference>
<feature type="transmembrane region" description="Helical" evidence="8">
    <location>
        <begin position="70"/>
        <end position="94"/>
    </location>
</feature>
<evidence type="ECO:0000256" key="6">
    <source>
        <dbReference type="ARBA" id="ARBA00022989"/>
    </source>
</evidence>
<feature type="transmembrane region" description="Helical" evidence="8">
    <location>
        <begin position="128"/>
        <end position="145"/>
    </location>
</feature>
<dbReference type="PATRIC" id="fig|445709.3.peg.483"/>
<evidence type="ECO:0000259" key="9">
    <source>
        <dbReference type="PROSITE" id="PS50928"/>
    </source>
</evidence>
<feature type="transmembrane region" description="Helical" evidence="8">
    <location>
        <begin position="209"/>
        <end position="230"/>
    </location>
</feature>
<comment type="subcellular location">
    <subcellularLocation>
        <location evidence="1 8">Cell membrane</location>
        <topology evidence="1 8">Multi-pass membrane protein</topology>
    </subcellularLocation>
</comment>
<protein>
    <submittedName>
        <fullName evidence="10">ABC transporter permease</fullName>
    </submittedName>
</protein>
<feature type="domain" description="ABC transmembrane type-1" evidence="9">
    <location>
        <begin position="76"/>
        <end position="282"/>
    </location>
</feature>
<feature type="transmembrane region" description="Helical" evidence="8">
    <location>
        <begin position="20"/>
        <end position="41"/>
    </location>
</feature>
<accession>A0A0G3EMI3</accession>
<dbReference type="InterPro" id="IPR000515">
    <property type="entry name" value="MetI-like"/>
</dbReference>
<dbReference type="KEGG" id="ptx:ABW99_02215"/>
<dbReference type="InterPro" id="IPR035906">
    <property type="entry name" value="MetI-like_sf"/>
</dbReference>
<dbReference type="PANTHER" id="PTHR42929:SF5">
    <property type="entry name" value="ABC TRANSPORTER PERMEASE PROTEIN"/>
    <property type="match status" value="1"/>
</dbReference>
<organism evidence="10 11">
    <name type="scientific">Pandoraea thiooxydans</name>
    <dbReference type="NCBI Taxonomy" id="445709"/>
    <lineage>
        <taxon>Bacteria</taxon>
        <taxon>Pseudomonadati</taxon>
        <taxon>Pseudomonadota</taxon>
        <taxon>Betaproteobacteria</taxon>
        <taxon>Burkholderiales</taxon>
        <taxon>Burkholderiaceae</taxon>
        <taxon>Pandoraea</taxon>
    </lineage>
</organism>
<evidence type="ECO:0000313" key="11">
    <source>
        <dbReference type="Proteomes" id="UP000036700"/>
    </source>
</evidence>
<feature type="transmembrane region" description="Helical" evidence="8">
    <location>
        <begin position="237"/>
        <end position="255"/>
    </location>
</feature>
<dbReference type="RefSeq" id="WP_047212756.1">
    <property type="nucleotide sequence ID" value="NZ_CP011568.3"/>
</dbReference>
<comment type="similarity">
    <text evidence="2">Belongs to the binding-protein-dependent transport system permease family. CysTW subfamily.</text>
</comment>
<evidence type="ECO:0000256" key="4">
    <source>
        <dbReference type="ARBA" id="ARBA00022475"/>
    </source>
</evidence>
<dbReference type="Gene3D" id="1.10.3720.10">
    <property type="entry name" value="MetI-like"/>
    <property type="match status" value="1"/>
</dbReference>
<dbReference type="SUPFAM" id="SSF161098">
    <property type="entry name" value="MetI-like"/>
    <property type="match status" value="1"/>
</dbReference>
<keyword evidence="4" id="KW-1003">Cell membrane</keyword>
<dbReference type="EMBL" id="CP011568">
    <property type="protein sequence ID" value="AKJ67219.1"/>
    <property type="molecule type" value="Genomic_DNA"/>
</dbReference>